<comment type="caution">
    <text evidence="1">The sequence shown here is derived from an EMBL/GenBank/DDBJ whole genome shotgun (WGS) entry which is preliminary data.</text>
</comment>
<reference evidence="1 2" key="1">
    <citation type="journal article" date="2019" name="Nat. Med.">
        <title>A library of human gut bacterial isolates paired with longitudinal multiomics data enables mechanistic microbiome research.</title>
        <authorList>
            <person name="Poyet M."/>
            <person name="Groussin M."/>
            <person name="Gibbons S.M."/>
            <person name="Avila-Pacheco J."/>
            <person name="Jiang X."/>
            <person name="Kearney S.M."/>
            <person name="Perrotta A.R."/>
            <person name="Berdy B."/>
            <person name="Zhao S."/>
            <person name="Lieberman T.D."/>
            <person name="Swanson P.K."/>
            <person name="Smith M."/>
            <person name="Roesemann S."/>
            <person name="Alexander J.E."/>
            <person name="Rich S.A."/>
            <person name="Livny J."/>
            <person name="Vlamakis H."/>
            <person name="Clish C."/>
            <person name="Bullock K."/>
            <person name="Deik A."/>
            <person name="Scott J."/>
            <person name="Pierce K.A."/>
            <person name="Xavier R.J."/>
            <person name="Alm E.J."/>
        </authorList>
    </citation>
    <scope>NUCLEOTIDE SEQUENCE [LARGE SCALE GENOMIC DNA]</scope>
    <source>
        <strain evidence="1 2">BIOML-A5</strain>
    </source>
</reference>
<gene>
    <name evidence="1" type="ORF">GKE90_14090</name>
</gene>
<accession>A0A6I2RHM8</accession>
<proteinExistence type="predicted"/>
<protein>
    <submittedName>
        <fullName evidence="1">Uncharacterized protein</fullName>
    </submittedName>
</protein>
<organism evidence="1 2">
    <name type="scientific">Flavonifractor plautii</name>
    <name type="common">Fusobacterium plautii</name>
    <dbReference type="NCBI Taxonomy" id="292800"/>
    <lineage>
        <taxon>Bacteria</taxon>
        <taxon>Bacillati</taxon>
        <taxon>Bacillota</taxon>
        <taxon>Clostridia</taxon>
        <taxon>Eubacteriales</taxon>
        <taxon>Oscillospiraceae</taxon>
        <taxon>Flavonifractor</taxon>
    </lineage>
</organism>
<evidence type="ECO:0000313" key="1">
    <source>
        <dbReference type="EMBL" id="MSB49812.1"/>
    </source>
</evidence>
<dbReference type="Proteomes" id="UP000429811">
    <property type="component" value="Unassembled WGS sequence"/>
</dbReference>
<dbReference type="AlphaFoldDB" id="A0A6I2RHM8"/>
<name>A0A6I2RHM8_FLAPL</name>
<sequence length="396" mass="43443">MNFDAPGEISVGDNNLFELTGNLLADARAELTKATTLSVPIAQLTTLGAGVASLAPALNTVTQTISFDTSGLYRVANQAVGDTLKIAKNGNSWGALKTADGGSKLAQLQSAGPLTATSKSVAAINPATMMMAVALFSIEQQLGEITEMQKQILSFLEIEKESEIEADVETIFSIASKYKLNWDNEHFVASNHKMVLDIQRTARRNMLSYEKKVNDIVRGKKLIVAHAQVKSALQDLLKKFKYYRLSLYTFSMSSLMEVMLGGNFNEEYVSGIKDEIRQMSEAYRDLFAKCSVYLENLSSSSIEKNFLAGIGTAGKAVGTLIGNIPGIKEGPVDEFLVDQGSRMEKSAHSMQAQSIKEFAEISNPQTGVFVDRLEDVIRIFNHTDQICFDRENIYLM</sequence>
<dbReference type="EMBL" id="WKPO01000021">
    <property type="protein sequence ID" value="MSB49812.1"/>
    <property type="molecule type" value="Genomic_DNA"/>
</dbReference>
<evidence type="ECO:0000313" key="2">
    <source>
        <dbReference type="Proteomes" id="UP000429811"/>
    </source>
</evidence>